<dbReference type="EC" id="2.7.7.7" evidence="2"/>
<evidence type="ECO:0000256" key="9">
    <source>
        <dbReference type="ARBA" id="ARBA00023125"/>
    </source>
</evidence>
<sequence length="2593" mass="292629">MDQADLSQFSGADDVDRPEAEAVAVAGDVAESVAEVIDASELKFPDPDGTVDIAVTQVDYTVEGQGSDEYPVVHLFGRTPDGRAEHVRVLGFEPYFYAPTATLDDDDLDRDVITRTETGYESIRGEDLTKICTQTPRDVGQIRDDFDHFEADILFPNRLLIDKDIGSGVRVPVRRLESGAIQIPHDEIQPVDVPTDLRVNTFDIEVDDRSGFPEDGEEPIVCLTSHDSRRDEYVVWLFDPDTGVTPPEALDGYEPFGDELDADVRVFETEEAMLDAYVEYVESETDPDVITGWNCLPGDTPVLLADGTEREIRDVQIGDTVVGNEDRRTTVAEVTDKWKSEKPVLEFTLSDGTSLRSSSEHRIMVGDDDSVDWKEGGDIEPGEYVLKPRKLTVEDESVPVLSELVPIENQRFADADSVKSFKETLPRGAVTDLADQFDLATGTLYHPRTDMWTPKRCSIAAEKFDIPLPDGGRTYRRTRADLDRQLTEREAYLAGLVLTDGTMSLDDGVRFYNTRTELHDQFAGENELLPDGTGCYAQNVLDYAMLHAFNGLGIPFGDKNDGPVDLSTVYELPESYIARFLAGVIDGDGNVSNSVTVAAENRSIGRWYAKLFRRLGVYAQQRENVVRVPDAERDIERLKRTVLPHMSHPEKSRALSNLSGGKSGRTEDIPYALFEAESGSDARRIARDKHRRGIALKRHETTVEAWEEYVFVAVENVEQVGTETTYDIETTTHNFVADDCLVHNCDDFDAPYLIDRMEELQGRHHDYDLNPDRLSRVDEVWQSDWGGPTIKGRVVFDLLYAYKRTQFTELESYRLDAVGEQELGAGKERYAGDIGDLWEDDPERLLEYNLRDVELCVELDRKRDIVSFWDEVRTFVGCKLEDAPTPGDAVDVYVLHKVHGDFALPSKGRADAEDYEGGAVFDPITGVKENVSVLDLKCFSRDTDVLTPAGEKNIAELEVGDPIYTLNPDTFECEIKPVEETHQYENRFGELHHLSGNTHDLKITENHRFLYSKARGWDDQTPADFEFDEYRAIPEYERFAFPQHESMAGRSPETFDLIDEVDDGYAVVYFEDDLRSFRASMPDAVADEMDLVHGSSAAMSLQRAVGKYLIPIEVYRTHRAVVDEFADDVFLKYGTRHRETPLSFEMTDWLSFLGWYVTEGSVDHAGNRITIHQDGDEEREAIRCLLDRMGINYNTDDRGVNISNRYLQTLLVDNCGDGYADKRLPEWVFDLDGELLGTLLDTMIRGDGSRTDSGLGKFWTKSDDLKRGFVTVAIRCGHKPTVSEQSDGTWYVSAGKRGSFKKSTNATVEDHDGDVYCVTAADNHVILAGRNGNYQWVGQSLYPMCMVTINASPETKVDPDGYDGDTYHAPNGTHFRKEPDGIIREMVDELLEEREEKKAERNANDPGSEAYEQYDREQQAVKVIMNCFTPDTDVLTPEGVRNIRDLDVGDEVYSLDPETLRMEVKPVTETHAYPDYRGDLVDIETNKVDFSVTPNHRMLVRKDDTNGESWDDFRFVEAGDLNESSHYELPHGWEGPDGERLDTVDLTDLLGGDYEVWANNDVHGHTLAAEVGFYPDKMEKQGSDGTGYVFSAAEFEKHREYLDECCSEFYVHAERGRKWIPRFHDGDDFLDLLAWYITEGSVYTSEDKRFGENFRGSATTIQLAQGAIADGGEDDDHAAIGALLDRLGFDYYLDDRSYQFTSRLLGHWLEATCGENSFEKRIPDLVFEASREQKERFLDTLIPGDGDRQVNGWRYLTASDQLRDDVLRLCAHLGRTASYNQDSGSWRIYCTEDAKNSFRMHRSGSRSTAADGAYCVTVDDNNTLLAGRNGKFQFVGQSLYGVLGWDRFRLYDKEMGAAVTATGRDVIEYTESAANEVGHEVVYGDSVTGDRPVVVRDPDGRMRIVPIETLFDRAHSSVDSAVPITADGGSVSATSVGKDRRELDGWDALSLNDDGAAEWQPITQIIRHETEKPVVNVQHKFGESTTTRDHSFVVEDGDEYAEASPTELDEPLRISGVPSLDTIDTIDVYEVLQGYTREYADGRSVGSENAERKVKRVHANDEYVWFGHKHHGALDSTIKVQRYIDLDSEDGAALVRLLAAYVTEGSASTSETAAGKFGASIAESRRDWLDGLKSDYERLFEGATVSVTASDSRDERKIRNGDTEINYDDRTLKLQMMNELSAVFFREFAGQTSRGKRIPWFVFHLSDDLQARFVEVLVEGDGSREFPRYSKAYAERNFDYETVSRELAAGLSMLLTQRERKHSLKYRDSKGSYTIRTCDFYRSGRDPVVSETAHDGYVYDLSVAENQNFVDAVGGLVLHNTDSVMLELGPDIDIEDAIEQSFDIEEHINDSYDEFALDELNAHHHRFQIEFEKLYRRFFQAGKKKRYAGHIVWKEGKHVDDIDITGFEYKRSDIAPITKEVQRRVIEMIVTGDDVDAIEEYVYDVIEDFEAGNVDLDDVGIPGGIGKRLGAYDTDTAQVRGAKYANLLLGTNFQRGSKPKRLYLKKVHPDFFRQLEEEGRFDPQTDPLYAAFKRDPDVICFEYADQVPDAFEIDWDTMLEKTLKGPIERIIEALGLSWNEVKSGQRQTGLGQF</sequence>
<dbReference type="InterPro" id="IPR006134">
    <property type="entry name" value="DNA-dir_DNA_pol_B_multi_dom"/>
</dbReference>
<dbReference type="SMART" id="SM00486">
    <property type="entry name" value="POLBc"/>
    <property type="match status" value="1"/>
</dbReference>
<dbReference type="PROSITE" id="PS50819">
    <property type="entry name" value="INTEIN_ENDONUCLEASE"/>
    <property type="match status" value="4"/>
</dbReference>
<reference evidence="13 14" key="1">
    <citation type="submission" date="2018-07" db="EMBL/GenBank/DDBJ databases">
        <title>Genome sequences of Haloplanus salinus JCM 18368T.</title>
        <authorList>
            <person name="Kim Y.B."/>
            <person name="Roh S.W."/>
        </authorList>
    </citation>
    <scope>NUCLEOTIDE SEQUENCE [LARGE SCALE GENOMIC DNA]</scope>
    <source>
        <strain evidence="13 14">JCM 18368</strain>
    </source>
</reference>
<evidence type="ECO:0000256" key="11">
    <source>
        <dbReference type="SAM" id="MobiDB-lite"/>
    </source>
</evidence>
<dbReference type="Gene3D" id="2.170.16.10">
    <property type="entry name" value="Hedgehog/Intein (Hint) domain"/>
    <property type="match status" value="3"/>
</dbReference>
<dbReference type="CDD" id="cd00081">
    <property type="entry name" value="Hint"/>
    <property type="match status" value="2"/>
</dbReference>
<dbReference type="InterPro" id="IPR004042">
    <property type="entry name" value="Intein_endonuc_central"/>
</dbReference>
<dbReference type="Gene3D" id="3.30.420.10">
    <property type="entry name" value="Ribonuclease H-like superfamily/Ribonuclease H"/>
    <property type="match status" value="2"/>
</dbReference>
<dbReference type="Pfam" id="PF03104">
    <property type="entry name" value="DNA_pol_B_exo1"/>
    <property type="match status" value="1"/>
</dbReference>
<keyword evidence="7" id="KW-0239">DNA-directed DNA polymerase</keyword>
<dbReference type="InterPro" id="IPR030934">
    <property type="entry name" value="Intein_C"/>
</dbReference>
<dbReference type="NCBIfam" id="TIGR01445">
    <property type="entry name" value="intein_Nterm"/>
    <property type="match status" value="1"/>
</dbReference>
<evidence type="ECO:0000256" key="1">
    <source>
        <dbReference type="ARBA" id="ARBA00005755"/>
    </source>
</evidence>
<evidence type="ECO:0000256" key="8">
    <source>
        <dbReference type="ARBA" id="ARBA00023000"/>
    </source>
</evidence>
<evidence type="ECO:0000256" key="5">
    <source>
        <dbReference type="ARBA" id="ARBA00022695"/>
    </source>
</evidence>
<dbReference type="InterPro" id="IPR036397">
    <property type="entry name" value="RNaseH_sf"/>
</dbReference>
<evidence type="ECO:0000256" key="6">
    <source>
        <dbReference type="ARBA" id="ARBA00022813"/>
    </source>
</evidence>
<dbReference type="SMART" id="SM00306">
    <property type="entry name" value="HintN"/>
    <property type="match status" value="3"/>
</dbReference>
<dbReference type="Pfam" id="PF00136">
    <property type="entry name" value="DNA_pol_B"/>
    <property type="match status" value="1"/>
</dbReference>
<evidence type="ECO:0000256" key="4">
    <source>
        <dbReference type="ARBA" id="ARBA00022679"/>
    </source>
</evidence>
<gene>
    <name evidence="13" type="ORF">DU504_03615</name>
</gene>
<evidence type="ECO:0000256" key="2">
    <source>
        <dbReference type="ARBA" id="ARBA00012417"/>
    </source>
</evidence>
<dbReference type="InterPro" id="IPR043502">
    <property type="entry name" value="DNA/RNA_pol_sf"/>
</dbReference>
<dbReference type="PRINTS" id="PR00379">
    <property type="entry name" value="INTEIN"/>
</dbReference>
<dbReference type="PANTHER" id="PTHR10322:SF23">
    <property type="entry name" value="DNA POLYMERASE DELTA CATALYTIC SUBUNIT"/>
    <property type="match status" value="1"/>
</dbReference>
<dbReference type="GO" id="GO:0000166">
    <property type="term" value="F:nucleotide binding"/>
    <property type="evidence" value="ECO:0007669"/>
    <property type="project" value="InterPro"/>
</dbReference>
<dbReference type="GO" id="GO:0003887">
    <property type="term" value="F:DNA-directed DNA polymerase activity"/>
    <property type="evidence" value="ECO:0007669"/>
    <property type="project" value="UniProtKB-KW"/>
</dbReference>
<dbReference type="InterPro" id="IPR012337">
    <property type="entry name" value="RNaseH-like_sf"/>
</dbReference>
<dbReference type="PANTHER" id="PTHR10322">
    <property type="entry name" value="DNA POLYMERASE CATALYTIC SUBUNIT"/>
    <property type="match status" value="1"/>
</dbReference>
<dbReference type="SUPFAM" id="SSF53098">
    <property type="entry name" value="Ribonuclease H-like"/>
    <property type="match status" value="2"/>
</dbReference>
<dbReference type="Proteomes" id="UP000252189">
    <property type="component" value="Unassembled WGS sequence"/>
</dbReference>
<dbReference type="InterPro" id="IPR006142">
    <property type="entry name" value="INTEIN"/>
</dbReference>
<feature type="domain" description="DOD-type homing endonuclease" evidence="12">
    <location>
        <begin position="1632"/>
        <end position="1775"/>
    </location>
</feature>
<feature type="domain" description="DOD-type homing endonuclease" evidence="12">
    <location>
        <begin position="551"/>
        <end position="617"/>
    </location>
</feature>
<keyword evidence="6" id="KW-0068">Autocatalytic cleavage</keyword>
<protein>
    <recommendedName>
        <fullName evidence="3">DNA polymerase</fullName>
        <ecNumber evidence="2">2.7.7.7</ecNumber>
    </recommendedName>
</protein>
<evidence type="ECO:0000259" key="12">
    <source>
        <dbReference type="PROSITE" id="PS50819"/>
    </source>
</evidence>
<dbReference type="SUPFAM" id="SSF55608">
    <property type="entry name" value="Homing endonucleases"/>
    <property type="match status" value="2"/>
</dbReference>
<dbReference type="PROSITE" id="PS50818">
    <property type="entry name" value="INTEIN_C_TER"/>
    <property type="match status" value="2"/>
</dbReference>
<feature type="domain" description="DOD-type homing endonuclease" evidence="12">
    <location>
        <begin position="1152"/>
        <end position="1278"/>
    </location>
</feature>
<feature type="compositionally biased region" description="Polar residues" evidence="11">
    <location>
        <begin position="1"/>
        <end position="10"/>
    </location>
</feature>
<evidence type="ECO:0000313" key="14">
    <source>
        <dbReference type="Proteomes" id="UP000252189"/>
    </source>
</evidence>
<dbReference type="PROSITE" id="PS50817">
    <property type="entry name" value="INTEIN_N_TER"/>
    <property type="match status" value="3"/>
</dbReference>
<dbReference type="InterPro" id="IPR042087">
    <property type="entry name" value="DNA_pol_B_thumb"/>
</dbReference>
<dbReference type="NCBIfam" id="TIGR01443">
    <property type="entry name" value="intein_Cterm"/>
    <property type="match status" value="2"/>
</dbReference>
<organism evidence="13 14">
    <name type="scientific">Haloplanus salinus</name>
    <dbReference type="NCBI Taxonomy" id="1126245"/>
    <lineage>
        <taxon>Archaea</taxon>
        <taxon>Methanobacteriati</taxon>
        <taxon>Methanobacteriota</taxon>
        <taxon>Stenosarchaea group</taxon>
        <taxon>Halobacteria</taxon>
        <taxon>Halobacteriales</taxon>
        <taxon>Haloferacaceae</taxon>
        <taxon>Haloplanus</taxon>
    </lineage>
</organism>
<keyword evidence="14" id="KW-1185">Reference proteome</keyword>
<evidence type="ECO:0000256" key="7">
    <source>
        <dbReference type="ARBA" id="ARBA00022932"/>
    </source>
</evidence>
<comment type="caution">
    <text evidence="13">The sequence shown here is derived from an EMBL/GenBank/DDBJ whole genome shotgun (WGS) entry which is preliminary data.</text>
</comment>
<dbReference type="GO" id="GO:0016539">
    <property type="term" value="P:intein-mediated protein splicing"/>
    <property type="evidence" value="ECO:0007669"/>
    <property type="project" value="InterPro"/>
</dbReference>
<evidence type="ECO:0000256" key="10">
    <source>
        <dbReference type="ARBA" id="ARBA00049244"/>
    </source>
</evidence>
<dbReference type="GO" id="GO:0004519">
    <property type="term" value="F:endonuclease activity"/>
    <property type="evidence" value="ECO:0007669"/>
    <property type="project" value="InterPro"/>
</dbReference>
<dbReference type="GO" id="GO:0006261">
    <property type="term" value="P:DNA-templated DNA replication"/>
    <property type="evidence" value="ECO:0007669"/>
    <property type="project" value="TreeGrafter"/>
</dbReference>
<dbReference type="InterPro" id="IPR036844">
    <property type="entry name" value="Hint_dom_sf"/>
</dbReference>
<keyword evidence="8" id="KW-0651">Protein splicing</keyword>
<dbReference type="InterPro" id="IPR006172">
    <property type="entry name" value="DNA-dir_DNA_pol_B"/>
</dbReference>
<feature type="domain" description="DOD-type homing endonuclease" evidence="12">
    <location>
        <begin position="2097"/>
        <end position="2255"/>
    </location>
</feature>
<dbReference type="Gene3D" id="3.30.342.10">
    <property type="entry name" value="DNA Polymerase, chain B, domain 1"/>
    <property type="match status" value="1"/>
</dbReference>
<dbReference type="Gene3D" id="3.10.28.10">
    <property type="entry name" value="Homing endonucleases"/>
    <property type="match status" value="4"/>
</dbReference>
<dbReference type="EMBL" id="QPHM01000001">
    <property type="protein sequence ID" value="RCU46472.1"/>
    <property type="molecule type" value="Genomic_DNA"/>
</dbReference>
<dbReference type="InterPro" id="IPR006133">
    <property type="entry name" value="DNA-dir_DNA_pol_B_exonuc"/>
</dbReference>
<dbReference type="Gene3D" id="3.90.1600.10">
    <property type="entry name" value="Palm domain of DNA polymerase"/>
    <property type="match status" value="3"/>
</dbReference>
<dbReference type="InterPro" id="IPR003586">
    <property type="entry name" value="Hint_dom_C"/>
</dbReference>
<proteinExistence type="inferred from homology"/>
<dbReference type="SMART" id="SM00305">
    <property type="entry name" value="HintC"/>
    <property type="match status" value="2"/>
</dbReference>
<dbReference type="Pfam" id="PF14890">
    <property type="entry name" value="Intein_splicing"/>
    <property type="match status" value="1"/>
</dbReference>
<comment type="similarity">
    <text evidence="1">Belongs to the DNA polymerase type-B family.</text>
</comment>
<accession>A0A368N7H2</accession>
<dbReference type="GO" id="GO:0003677">
    <property type="term" value="F:DNA binding"/>
    <property type="evidence" value="ECO:0007669"/>
    <property type="project" value="UniProtKB-KW"/>
</dbReference>
<dbReference type="SUPFAM" id="SSF51294">
    <property type="entry name" value="Hedgehog/intein (Hint) domain"/>
    <property type="match status" value="4"/>
</dbReference>
<name>A0A368N7H2_9EURY</name>
<dbReference type="InterPro" id="IPR006141">
    <property type="entry name" value="Intein_N"/>
</dbReference>
<dbReference type="OrthoDB" id="323192at2157"/>
<feature type="region of interest" description="Disordered" evidence="11">
    <location>
        <begin position="1"/>
        <end position="22"/>
    </location>
</feature>
<dbReference type="SUPFAM" id="SSF56672">
    <property type="entry name" value="DNA/RNA polymerases"/>
    <property type="match status" value="3"/>
</dbReference>
<keyword evidence="5" id="KW-0548">Nucleotidyltransferase</keyword>
<dbReference type="InterPro" id="IPR050240">
    <property type="entry name" value="DNA_pol_type-B"/>
</dbReference>
<dbReference type="InterPro" id="IPR027434">
    <property type="entry name" value="Homing_endonucl"/>
</dbReference>
<keyword evidence="9" id="KW-0238">DNA-binding</keyword>
<evidence type="ECO:0000256" key="3">
    <source>
        <dbReference type="ARBA" id="ARBA00015749"/>
    </source>
</evidence>
<dbReference type="Gene3D" id="1.10.132.60">
    <property type="entry name" value="DNA polymerase family B, C-terminal domain"/>
    <property type="match status" value="1"/>
</dbReference>
<evidence type="ECO:0000313" key="13">
    <source>
        <dbReference type="EMBL" id="RCU46472.1"/>
    </source>
</evidence>
<dbReference type="InterPro" id="IPR023211">
    <property type="entry name" value="DNA_pol_palm_dom_sf"/>
</dbReference>
<keyword evidence="4" id="KW-0808">Transferase</keyword>
<comment type="catalytic activity">
    <reaction evidence="10">
        <text>DNA(n) + a 2'-deoxyribonucleoside 5'-triphosphate = DNA(n+1) + diphosphate</text>
        <dbReference type="Rhea" id="RHEA:22508"/>
        <dbReference type="Rhea" id="RHEA-COMP:17339"/>
        <dbReference type="Rhea" id="RHEA-COMP:17340"/>
        <dbReference type="ChEBI" id="CHEBI:33019"/>
        <dbReference type="ChEBI" id="CHEBI:61560"/>
        <dbReference type="ChEBI" id="CHEBI:173112"/>
        <dbReference type="EC" id="2.7.7.7"/>
    </reaction>
</comment>
<dbReference type="InterPro" id="IPR003587">
    <property type="entry name" value="Hint_dom_N"/>
</dbReference>